<comment type="function">
    <text evidence="5">Allows the formation of correctly charged Gln-tRNA(Gln) through the transamidation of misacylated Glu-tRNA(Gln) in the mitochondria. The reaction takes place in the presence of glutamine and ATP through an activated gamma-phospho-Glu-tRNA(Gln).</text>
</comment>
<dbReference type="Gene3D" id="3.90.1300.10">
    <property type="entry name" value="Amidase signature (AS) domain"/>
    <property type="match status" value="1"/>
</dbReference>
<keyword evidence="3 5" id="KW-0067">ATP-binding</keyword>
<comment type="subcellular location">
    <subcellularLocation>
        <location evidence="5">Mitochondrion</location>
    </subcellularLocation>
</comment>
<comment type="caution">
    <text evidence="7">The sequence shown here is derived from an EMBL/GenBank/DDBJ whole genome shotgun (WGS) entry which is preliminary data.</text>
</comment>
<feature type="active site" description="Charge relay system" evidence="5">
    <location>
        <position position="139"/>
    </location>
</feature>
<sequence length="490" mass="54544">MLRLVRNVKLKRYVNLMSLRNITSQATDEWNSLISSRDLNIRDAEIKVDSDKTLVGTTFIAKDNIATTKEPTTCASNMLDNYCSPFDATVITLLEEQGLTMIGKANLDEFGMGSANVNSYYGHSVNPLFKEKEHITGGSSGGSAASIQGDLATFSLGTDTGGSVRLPASYCGVVGFKPTYGRISRWGVIPYAQSLDTVGIFAKDVDTVQNVFKVLDKHDPKDPTSLPADFRKQISKEREIYKKSRSQLVFGVPDEFLVKELSQETREHWLHLLCTLQDMGHIVRRVSMPSLKKLILAYFALATAEASSNLSRYDGIRYGFNTNNLKDSPLELIAENRSKSLGLEVQRRIILGNYTMSADSGNHYFKATDERRDIVEEFNEILNFPNLLMNDPAEFLSEKCDIIVTPTAMSGPLSVEEYLRHDKENFLNSYVNDILTVPASLAGMPAISIPWETPGTDPTIPQGMQLMAQFGDDYFLLNFTAELMKLNSTT</sequence>
<dbReference type="EC" id="6.3.5.7" evidence="5"/>
<dbReference type="HAMAP" id="MF_00120">
    <property type="entry name" value="GatA"/>
    <property type="match status" value="1"/>
</dbReference>
<evidence type="ECO:0000313" key="7">
    <source>
        <dbReference type="EMBL" id="KRZ99857.1"/>
    </source>
</evidence>
<feature type="active site" description="Acyl-ester intermediate" evidence="5">
    <location>
        <position position="163"/>
    </location>
</feature>
<reference evidence="7 8" key="1">
    <citation type="submission" date="2015-11" db="EMBL/GenBank/DDBJ databases">
        <title>The genome of Debaryomyces fabryi.</title>
        <authorList>
            <person name="Tafer H."/>
            <person name="Lopandic K."/>
        </authorList>
    </citation>
    <scope>NUCLEOTIDE SEQUENCE [LARGE SCALE GENOMIC DNA]</scope>
    <source>
        <strain evidence="7 8">CBS 789</strain>
    </source>
</reference>
<dbReference type="InterPro" id="IPR036928">
    <property type="entry name" value="AS_sf"/>
</dbReference>
<evidence type="ECO:0000256" key="2">
    <source>
        <dbReference type="ARBA" id="ARBA00022741"/>
    </source>
</evidence>
<dbReference type="InterPro" id="IPR004412">
    <property type="entry name" value="GatA"/>
</dbReference>
<comment type="similarity">
    <text evidence="5">Belongs to the amidase family. GatA subfamily.</text>
</comment>
<dbReference type="GO" id="GO:0005739">
    <property type="term" value="C:mitochondrion"/>
    <property type="evidence" value="ECO:0007669"/>
    <property type="project" value="UniProtKB-SubCell"/>
</dbReference>
<dbReference type="Proteomes" id="UP000054251">
    <property type="component" value="Unassembled WGS sequence"/>
</dbReference>
<dbReference type="GO" id="GO:0050567">
    <property type="term" value="F:glutaminyl-tRNA synthase (glutamine-hydrolyzing) activity"/>
    <property type="evidence" value="ECO:0007669"/>
    <property type="project" value="UniProtKB-UniRule"/>
</dbReference>
<keyword evidence="2 5" id="KW-0547">Nucleotide-binding</keyword>
<name>A0A0V1PUL0_9ASCO</name>
<comment type="subunit">
    <text evidence="5">Subunit of the heterotrimeric GatFAB amidotransferase (AdT) complex, composed of A, B and F subunits.</text>
</comment>
<keyword evidence="5" id="KW-0496">Mitochondrion</keyword>
<dbReference type="GO" id="GO:0005524">
    <property type="term" value="F:ATP binding"/>
    <property type="evidence" value="ECO:0007669"/>
    <property type="project" value="UniProtKB-KW"/>
</dbReference>
<keyword evidence="4 5" id="KW-0648">Protein biosynthesis</keyword>
<dbReference type="GO" id="GO:0070681">
    <property type="term" value="P:glutaminyl-tRNAGln biosynthesis via transamidation"/>
    <property type="evidence" value="ECO:0007669"/>
    <property type="project" value="UniProtKB-UniRule"/>
</dbReference>
<proteinExistence type="inferred from homology"/>
<dbReference type="OrthoDB" id="421993at2759"/>
<protein>
    <recommendedName>
        <fullName evidence="5">Glutamyl-tRNA(Gln) amidotransferase subunit A, mitochondrial</fullName>
        <shortName evidence="5">Glu-AdT subunit A</shortName>
        <ecNumber evidence="5">6.3.5.7</ecNumber>
    </recommendedName>
</protein>
<dbReference type="Pfam" id="PF01425">
    <property type="entry name" value="Amidase"/>
    <property type="match status" value="1"/>
</dbReference>
<evidence type="ECO:0000256" key="1">
    <source>
        <dbReference type="ARBA" id="ARBA00022598"/>
    </source>
</evidence>
<organism evidence="7 8">
    <name type="scientific">Debaryomyces fabryi</name>
    <dbReference type="NCBI Taxonomy" id="58627"/>
    <lineage>
        <taxon>Eukaryota</taxon>
        <taxon>Fungi</taxon>
        <taxon>Dikarya</taxon>
        <taxon>Ascomycota</taxon>
        <taxon>Saccharomycotina</taxon>
        <taxon>Pichiomycetes</taxon>
        <taxon>Debaryomycetaceae</taxon>
        <taxon>Debaryomyces</taxon>
    </lineage>
</organism>
<dbReference type="PANTHER" id="PTHR11895:SF7">
    <property type="entry name" value="GLUTAMYL-TRNA(GLN) AMIDOTRANSFERASE SUBUNIT A, MITOCHONDRIAL"/>
    <property type="match status" value="1"/>
</dbReference>
<evidence type="ECO:0000256" key="5">
    <source>
        <dbReference type="HAMAP-Rule" id="MF_03150"/>
    </source>
</evidence>
<dbReference type="GO" id="GO:0032543">
    <property type="term" value="P:mitochondrial translation"/>
    <property type="evidence" value="ECO:0007669"/>
    <property type="project" value="UniProtKB-UniRule"/>
</dbReference>
<comment type="catalytic activity">
    <reaction evidence="5">
        <text>L-glutamyl-tRNA(Gln) + L-glutamine + ATP + H2O = L-glutaminyl-tRNA(Gln) + L-glutamate + ADP + phosphate + H(+)</text>
        <dbReference type="Rhea" id="RHEA:17521"/>
        <dbReference type="Rhea" id="RHEA-COMP:9681"/>
        <dbReference type="Rhea" id="RHEA-COMP:9684"/>
        <dbReference type="ChEBI" id="CHEBI:15377"/>
        <dbReference type="ChEBI" id="CHEBI:15378"/>
        <dbReference type="ChEBI" id="CHEBI:29985"/>
        <dbReference type="ChEBI" id="CHEBI:30616"/>
        <dbReference type="ChEBI" id="CHEBI:43474"/>
        <dbReference type="ChEBI" id="CHEBI:58359"/>
        <dbReference type="ChEBI" id="CHEBI:78520"/>
        <dbReference type="ChEBI" id="CHEBI:78521"/>
        <dbReference type="ChEBI" id="CHEBI:456216"/>
        <dbReference type="EC" id="6.3.5.7"/>
    </reaction>
</comment>
<keyword evidence="8" id="KW-1185">Reference proteome</keyword>
<dbReference type="InterPro" id="IPR023631">
    <property type="entry name" value="Amidase_dom"/>
</dbReference>
<feature type="active site" description="Charge relay system" evidence="5">
    <location>
        <position position="62"/>
    </location>
</feature>
<evidence type="ECO:0000256" key="3">
    <source>
        <dbReference type="ARBA" id="ARBA00022840"/>
    </source>
</evidence>
<dbReference type="EMBL" id="LMYN01000116">
    <property type="protein sequence ID" value="KRZ99857.1"/>
    <property type="molecule type" value="Genomic_DNA"/>
</dbReference>
<keyword evidence="1 5" id="KW-0436">Ligase</keyword>
<dbReference type="AlphaFoldDB" id="A0A0V1PUL0"/>
<dbReference type="InterPro" id="IPR000120">
    <property type="entry name" value="Amidase"/>
</dbReference>
<evidence type="ECO:0000256" key="4">
    <source>
        <dbReference type="ARBA" id="ARBA00022917"/>
    </source>
</evidence>
<dbReference type="SUPFAM" id="SSF75304">
    <property type="entry name" value="Amidase signature (AS) enzymes"/>
    <property type="match status" value="1"/>
</dbReference>
<evidence type="ECO:0000259" key="6">
    <source>
        <dbReference type="Pfam" id="PF01425"/>
    </source>
</evidence>
<accession>A0A0V1PUL0</accession>
<dbReference type="RefSeq" id="XP_015465960.1">
    <property type="nucleotide sequence ID" value="XM_015613204.1"/>
</dbReference>
<feature type="domain" description="Amidase" evidence="6">
    <location>
        <begin position="46"/>
        <end position="477"/>
    </location>
</feature>
<dbReference type="GO" id="GO:0030956">
    <property type="term" value="C:glutamyl-tRNA(Gln) amidotransferase complex"/>
    <property type="evidence" value="ECO:0007669"/>
    <property type="project" value="UniProtKB-UniRule"/>
</dbReference>
<dbReference type="GeneID" id="26841384"/>
<dbReference type="PANTHER" id="PTHR11895">
    <property type="entry name" value="TRANSAMIDASE"/>
    <property type="match status" value="1"/>
</dbReference>
<evidence type="ECO:0000313" key="8">
    <source>
        <dbReference type="Proteomes" id="UP000054251"/>
    </source>
</evidence>
<gene>
    <name evidence="5" type="primary">HER2</name>
    <name evidence="7" type="ORF">AC631_04375</name>
</gene>